<accession>A0AAQ3NJM7</accession>
<dbReference type="PANTHER" id="PTHR46247:SF3">
    <property type="entry name" value="CRS2-ASSOCIATED FACTOR 2, CHLOROPLASTIC"/>
    <property type="match status" value="1"/>
</dbReference>
<feature type="region of interest" description="Disordered" evidence="1">
    <location>
        <begin position="125"/>
        <end position="180"/>
    </location>
</feature>
<feature type="compositionally biased region" description="Polar residues" evidence="1">
    <location>
        <begin position="134"/>
        <end position="150"/>
    </location>
</feature>
<proteinExistence type="predicted"/>
<dbReference type="PANTHER" id="PTHR46247">
    <property type="entry name" value="CRS2-ASSOCIATED FACTOR 1, CHLOROPLASTIC"/>
    <property type="match status" value="1"/>
</dbReference>
<organism evidence="2 3">
    <name type="scientific">Vigna mungo</name>
    <name type="common">Black gram</name>
    <name type="synonym">Phaseolus mungo</name>
    <dbReference type="NCBI Taxonomy" id="3915"/>
    <lineage>
        <taxon>Eukaryota</taxon>
        <taxon>Viridiplantae</taxon>
        <taxon>Streptophyta</taxon>
        <taxon>Embryophyta</taxon>
        <taxon>Tracheophyta</taxon>
        <taxon>Spermatophyta</taxon>
        <taxon>Magnoliopsida</taxon>
        <taxon>eudicotyledons</taxon>
        <taxon>Gunneridae</taxon>
        <taxon>Pentapetalae</taxon>
        <taxon>rosids</taxon>
        <taxon>fabids</taxon>
        <taxon>Fabales</taxon>
        <taxon>Fabaceae</taxon>
        <taxon>Papilionoideae</taxon>
        <taxon>50 kb inversion clade</taxon>
        <taxon>NPAAA clade</taxon>
        <taxon>indigoferoid/millettioid clade</taxon>
        <taxon>Phaseoleae</taxon>
        <taxon>Vigna</taxon>
    </lineage>
</organism>
<evidence type="ECO:0000313" key="2">
    <source>
        <dbReference type="EMBL" id="WVZ10063.1"/>
    </source>
</evidence>
<dbReference type="EMBL" id="CP144696">
    <property type="protein sequence ID" value="WVZ10063.1"/>
    <property type="molecule type" value="Genomic_DNA"/>
</dbReference>
<sequence length="197" mass="22186">MIVLCWQDLVPCVLLSFDDEQILMWRGKDWKSRYQQPVPVFTPSKAGFIGKSEISGEINDNQTNHGDNNVVNTSPKMLSLWKHAIESSKALLVDEYDLGPDCLLKRVEEFEIASQALEHSHPAFSMSVKENDSEASTATANFENSYSSDNFPAEDDDEEDYDDYHDDEDDDVVDTSAQPGSLGIDMIVKKLKQSPFE</sequence>
<dbReference type="InterPro" id="IPR044599">
    <property type="entry name" value="CAF1P_plant"/>
</dbReference>
<name>A0AAQ3NJM7_VIGMU</name>
<dbReference type="Proteomes" id="UP001374535">
    <property type="component" value="Chromosome 5"/>
</dbReference>
<evidence type="ECO:0000256" key="1">
    <source>
        <dbReference type="SAM" id="MobiDB-lite"/>
    </source>
</evidence>
<feature type="compositionally biased region" description="Acidic residues" evidence="1">
    <location>
        <begin position="152"/>
        <end position="173"/>
    </location>
</feature>
<keyword evidence="3" id="KW-1185">Reference proteome</keyword>
<dbReference type="AlphaFoldDB" id="A0AAQ3NJM7"/>
<gene>
    <name evidence="2" type="ORF">V8G54_014593</name>
</gene>
<dbReference type="GO" id="GO:0000373">
    <property type="term" value="P:Group II intron splicing"/>
    <property type="evidence" value="ECO:0007669"/>
    <property type="project" value="InterPro"/>
</dbReference>
<reference evidence="2 3" key="1">
    <citation type="journal article" date="2023" name="Life. Sci Alliance">
        <title>Evolutionary insights into 3D genome organization and epigenetic landscape of Vigna mungo.</title>
        <authorList>
            <person name="Junaid A."/>
            <person name="Singh B."/>
            <person name="Bhatia S."/>
        </authorList>
    </citation>
    <scope>NUCLEOTIDE SEQUENCE [LARGE SCALE GENOMIC DNA]</scope>
    <source>
        <strain evidence="2">Urdbean</strain>
    </source>
</reference>
<evidence type="ECO:0000313" key="3">
    <source>
        <dbReference type="Proteomes" id="UP001374535"/>
    </source>
</evidence>
<protein>
    <submittedName>
        <fullName evidence="2">Uncharacterized protein</fullName>
    </submittedName>
</protein>